<proteinExistence type="predicted"/>
<feature type="region of interest" description="Disordered" evidence="1">
    <location>
        <begin position="276"/>
        <end position="308"/>
    </location>
</feature>
<dbReference type="InterPro" id="IPR009351">
    <property type="entry name" value="AlkZ-like"/>
</dbReference>
<sequence length="424" mass="45439">MTQILQPADVRALRLRAQWLRDSGAGSGANEGAGSGTERIAAVARHMLATQGQDWRSARWALGVRAPGTTVGDVHAAFAAGQIVRSWPMRGTLHIVPAEDIGWMQGVTNHRVLAGAPARRRMLGLTDAMLERLIDVSLAALHGGAALDRDALSTAWTEAGIDWQNGWRYHVIWWLCQNGLATFGPVRDSGEPMLVRADEWITAPRTLVGDEALTTLATRYVQARGPVRDRDLAWWTGLTLREVRHGLALAQDTGDVTTATLGATDGPMLWLDPAQLDPAPLDPAPLDPAPLGPAPLDPAPPHASPRVSASGWQLLPAFDEHLLGYTDREAHLAPEHADRIVPGRNGMFLATVVEAGRVRGTWKRGTRARSGVEVSPFPGDRIDAAAITAPLAAWHAFHGSEPLPPSLRPAGETPSATAPRSAKK</sequence>
<dbReference type="Pfam" id="PF06224">
    <property type="entry name" value="AlkZ-like"/>
    <property type="match status" value="1"/>
</dbReference>
<gene>
    <name evidence="2" type="ORF">D3230_12370</name>
</gene>
<organism evidence="2 3">
    <name type="scientific">Leucobacter chromiireducens subsp. solipictus</name>
    <dbReference type="NCBI Taxonomy" id="398235"/>
    <lineage>
        <taxon>Bacteria</taxon>
        <taxon>Bacillati</taxon>
        <taxon>Actinomycetota</taxon>
        <taxon>Actinomycetes</taxon>
        <taxon>Micrococcales</taxon>
        <taxon>Microbacteriaceae</taxon>
        <taxon>Leucobacter</taxon>
    </lineage>
</organism>
<protein>
    <submittedName>
        <fullName evidence="2">Winged helix DNA-binding domain-containing protein</fullName>
    </submittedName>
</protein>
<feature type="compositionally biased region" description="Pro residues" evidence="1">
    <location>
        <begin position="280"/>
        <end position="303"/>
    </location>
</feature>
<evidence type="ECO:0000313" key="2">
    <source>
        <dbReference type="EMBL" id="MBL3680076.1"/>
    </source>
</evidence>
<feature type="region of interest" description="Disordered" evidence="1">
    <location>
        <begin position="399"/>
        <end position="424"/>
    </location>
</feature>
<reference evidence="2 3" key="1">
    <citation type="submission" date="2018-09" db="EMBL/GenBank/DDBJ databases">
        <title>Comparative genomics of Leucobacter spp.</title>
        <authorList>
            <person name="Reis A.C."/>
            <person name="Kolvenbach B.A."/>
            <person name="Corvini P.F.X."/>
            <person name="Nunes O.C."/>
        </authorList>
    </citation>
    <scope>NUCLEOTIDE SEQUENCE [LARGE SCALE GENOMIC DNA]</scope>
    <source>
        <strain evidence="2 3">TAN 31504</strain>
    </source>
</reference>
<dbReference type="PANTHER" id="PTHR38479:SF2">
    <property type="entry name" value="WINGED HELIX DNA-BINDING DOMAIN-CONTAINING PROTEIN"/>
    <property type="match status" value="1"/>
</dbReference>
<dbReference type="Proteomes" id="UP001645859">
    <property type="component" value="Unassembled WGS sequence"/>
</dbReference>
<dbReference type="RefSeq" id="WP_202345344.1">
    <property type="nucleotide sequence ID" value="NZ_BAAAPI010000004.1"/>
</dbReference>
<dbReference type="EMBL" id="QYAC01000006">
    <property type="protein sequence ID" value="MBL3680076.1"/>
    <property type="molecule type" value="Genomic_DNA"/>
</dbReference>
<evidence type="ECO:0000256" key="1">
    <source>
        <dbReference type="SAM" id="MobiDB-lite"/>
    </source>
</evidence>
<dbReference type="PANTHER" id="PTHR38479">
    <property type="entry name" value="LMO0824 PROTEIN"/>
    <property type="match status" value="1"/>
</dbReference>
<accession>A0ABS1SI49</accession>
<name>A0ABS1SI49_9MICO</name>
<evidence type="ECO:0000313" key="3">
    <source>
        <dbReference type="Proteomes" id="UP001645859"/>
    </source>
</evidence>
<dbReference type="GO" id="GO:0003677">
    <property type="term" value="F:DNA binding"/>
    <property type="evidence" value="ECO:0007669"/>
    <property type="project" value="UniProtKB-KW"/>
</dbReference>
<keyword evidence="3" id="KW-1185">Reference proteome</keyword>
<comment type="caution">
    <text evidence="2">The sequence shown here is derived from an EMBL/GenBank/DDBJ whole genome shotgun (WGS) entry which is preliminary data.</text>
</comment>
<keyword evidence="2" id="KW-0238">DNA-binding</keyword>